<dbReference type="Gene3D" id="6.10.30.10">
    <property type="match status" value="1"/>
</dbReference>
<reference evidence="3 4" key="1">
    <citation type="submission" date="2017-05" db="EMBL/GenBank/DDBJ databases">
        <authorList>
            <person name="Varghese N."/>
            <person name="Submissions S."/>
        </authorList>
    </citation>
    <scope>NUCLEOTIDE SEQUENCE [LARGE SCALE GENOMIC DNA]</scope>
    <source>
        <strain evidence="3 4">DSM 29506</strain>
    </source>
</reference>
<proteinExistence type="predicted"/>
<evidence type="ECO:0000313" key="3">
    <source>
        <dbReference type="EMBL" id="SMO48582.1"/>
    </source>
</evidence>
<dbReference type="Pfam" id="PF12172">
    <property type="entry name" value="zf-ChsH2"/>
    <property type="match status" value="1"/>
</dbReference>
<dbReference type="InterPro" id="IPR022002">
    <property type="entry name" value="ChsH2_Znr"/>
</dbReference>
<feature type="domain" description="ChsH2 rubredoxin-like zinc ribbon" evidence="2">
    <location>
        <begin position="16"/>
        <end position="48"/>
    </location>
</feature>
<dbReference type="PANTHER" id="PTHR34075">
    <property type="entry name" value="BLR3430 PROTEIN"/>
    <property type="match status" value="1"/>
</dbReference>
<dbReference type="PANTHER" id="PTHR34075:SF5">
    <property type="entry name" value="BLR3430 PROTEIN"/>
    <property type="match status" value="1"/>
</dbReference>
<dbReference type="Proteomes" id="UP000316030">
    <property type="component" value="Unassembled WGS sequence"/>
</dbReference>
<evidence type="ECO:0000313" key="4">
    <source>
        <dbReference type="Proteomes" id="UP000316030"/>
    </source>
</evidence>
<feature type="domain" description="ChsH2 C-terminal OB-fold" evidence="1">
    <location>
        <begin position="53"/>
        <end position="118"/>
    </location>
</feature>
<dbReference type="AlphaFoldDB" id="A0A521BN92"/>
<keyword evidence="4" id="KW-1185">Reference proteome</keyword>
<organism evidence="3 4">
    <name type="scientific">Thalassovita litoralis</name>
    <dbReference type="NCBI Taxonomy" id="1010611"/>
    <lineage>
        <taxon>Bacteria</taxon>
        <taxon>Pseudomonadati</taxon>
        <taxon>Pseudomonadota</taxon>
        <taxon>Alphaproteobacteria</taxon>
        <taxon>Rhodobacterales</taxon>
        <taxon>Roseobacteraceae</taxon>
        <taxon>Thalassovita</taxon>
    </lineage>
</organism>
<protein>
    <recommendedName>
        <fullName evidence="5">Nucleic-acid-binding protein containing a Zn-ribbon</fullName>
    </recommendedName>
</protein>
<evidence type="ECO:0008006" key="5">
    <source>
        <dbReference type="Google" id="ProtNLM"/>
    </source>
</evidence>
<name>A0A521BN92_9RHOB</name>
<evidence type="ECO:0000259" key="1">
    <source>
        <dbReference type="Pfam" id="PF01796"/>
    </source>
</evidence>
<dbReference type="InterPro" id="IPR002878">
    <property type="entry name" value="ChsH2_C"/>
</dbReference>
<evidence type="ECO:0000259" key="2">
    <source>
        <dbReference type="Pfam" id="PF12172"/>
    </source>
</evidence>
<dbReference type="InterPro" id="IPR052513">
    <property type="entry name" value="Thioester_dehydratase-like"/>
</dbReference>
<sequence>MDLPIPTPNADTRPYWDAAQQGRLVLQHCSACGAVQAVPRSYCGACHSNALIWRESNRRGVIASFSIVHRGPTSAFRDHLPYVLALVDMTEGVRLMLNVIGTDRLDTQIGDPVEIVFEPRGAEGFKMPQAQRSRV</sequence>
<dbReference type="OrthoDB" id="3182121at2"/>
<dbReference type="EMBL" id="FXTO01000003">
    <property type="protein sequence ID" value="SMO48582.1"/>
    <property type="molecule type" value="Genomic_DNA"/>
</dbReference>
<dbReference type="SUPFAM" id="SSF50249">
    <property type="entry name" value="Nucleic acid-binding proteins"/>
    <property type="match status" value="1"/>
</dbReference>
<dbReference type="InterPro" id="IPR012340">
    <property type="entry name" value="NA-bd_OB-fold"/>
</dbReference>
<accession>A0A521BN92</accession>
<gene>
    <name evidence="3" type="ORF">SAMN06265173_103194</name>
</gene>
<dbReference type="RefSeq" id="WP_142492228.1">
    <property type="nucleotide sequence ID" value="NZ_FXTO01000003.1"/>
</dbReference>
<dbReference type="Pfam" id="PF01796">
    <property type="entry name" value="OB_ChsH2_C"/>
    <property type="match status" value="1"/>
</dbReference>